<evidence type="ECO:0008006" key="4">
    <source>
        <dbReference type="Google" id="ProtNLM"/>
    </source>
</evidence>
<dbReference type="HOGENOM" id="CLU_164604_0_0_11"/>
<dbReference type="RefSeq" id="WP_004600439.1">
    <property type="nucleotide sequence ID" value="NZ_HF541865.1"/>
</dbReference>
<dbReference type="Pfam" id="PF12277">
    <property type="entry name" value="DUF3618"/>
    <property type="match status" value="1"/>
</dbReference>
<evidence type="ECO:0000256" key="1">
    <source>
        <dbReference type="SAM" id="Phobius"/>
    </source>
</evidence>
<reference evidence="2 3" key="1">
    <citation type="submission" date="2012-08" db="EMBL/GenBank/DDBJ databases">
        <title>The Genome Sequence of Turicella otitidis ATCC 51513.</title>
        <authorList>
            <consortium name="The Broad Institute Genome Sequencing Platform"/>
            <person name="Earl A."/>
            <person name="Ward D."/>
            <person name="Feldgarden M."/>
            <person name="Gevers D."/>
            <person name="Huys G."/>
            <person name="Walker B."/>
            <person name="Young S.K."/>
            <person name="Zeng Q."/>
            <person name="Gargeya S."/>
            <person name="Fitzgerald M."/>
            <person name="Haas B."/>
            <person name="Abouelleil A."/>
            <person name="Alvarado L."/>
            <person name="Arachchi H.M."/>
            <person name="Berlin A.M."/>
            <person name="Chapman S.B."/>
            <person name="Goldberg J."/>
            <person name="Griggs A."/>
            <person name="Gujja S."/>
            <person name="Hansen M."/>
            <person name="Howarth C."/>
            <person name="Imamovic A."/>
            <person name="Larimer J."/>
            <person name="McCowen C."/>
            <person name="Montmayeur A."/>
            <person name="Murphy C."/>
            <person name="Neiman D."/>
            <person name="Pearson M."/>
            <person name="Priest M."/>
            <person name="Roberts A."/>
            <person name="Saif S."/>
            <person name="Shea T."/>
            <person name="Sisk P."/>
            <person name="Sykes S."/>
            <person name="Wortman J."/>
            <person name="Nusbaum C."/>
            <person name="Birren B."/>
        </authorList>
    </citation>
    <scope>NUCLEOTIDE SEQUENCE [LARGE SCALE GENOMIC DNA]</scope>
    <source>
        <strain evidence="2 3">ATCC 51513</strain>
    </source>
</reference>
<dbReference type="AlphaFoldDB" id="K0YGR8"/>
<sequence>MARNIEDIQRDIERTRNQLASTLDRLSERTKPQSLANEGKERVLEWLRDPQTQKILLGVGAAVAGLVTISVVRSRKKRKDLKDLQKALAKRY</sequence>
<dbReference type="STRING" id="29321.AAV33_09390"/>
<organism evidence="2 3">
    <name type="scientific">Corynebacterium otitidis ATCC 51513</name>
    <dbReference type="NCBI Taxonomy" id="883169"/>
    <lineage>
        <taxon>Bacteria</taxon>
        <taxon>Bacillati</taxon>
        <taxon>Actinomycetota</taxon>
        <taxon>Actinomycetes</taxon>
        <taxon>Mycobacteriales</taxon>
        <taxon>Corynebacteriaceae</taxon>
        <taxon>Corynebacterium</taxon>
    </lineage>
</organism>
<evidence type="ECO:0000313" key="3">
    <source>
        <dbReference type="Proteomes" id="UP000006078"/>
    </source>
</evidence>
<evidence type="ECO:0000313" key="2">
    <source>
        <dbReference type="EMBL" id="EJZ82561.1"/>
    </source>
</evidence>
<feature type="transmembrane region" description="Helical" evidence="1">
    <location>
        <begin position="55"/>
        <end position="72"/>
    </location>
</feature>
<accession>K0YGR8</accession>
<dbReference type="PATRIC" id="fig|883169.3.peg.519"/>
<keyword evidence="1" id="KW-1133">Transmembrane helix</keyword>
<keyword evidence="1" id="KW-0472">Membrane</keyword>
<dbReference type="EMBL" id="AHAE01000030">
    <property type="protein sequence ID" value="EJZ82561.1"/>
    <property type="molecule type" value="Genomic_DNA"/>
</dbReference>
<gene>
    <name evidence="2" type="ORF">HMPREF9719_00549</name>
</gene>
<keyword evidence="1" id="KW-0812">Transmembrane</keyword>
<dbReference type="OrthoDB" id="5196933at2"/>
<dbReference type="eggNOG" id="ENOG502ZF7P">
    <property type="taxonomic scope" value="Bacteria"/>
</dbReference>
<keyword evidence="3" id="KW-1185">Reference proteome</keyword>
<name>K0YGR8_9CORY</name>
<dbReference type="Proteomes" id="UP000006078">
    <property type="component" value="Unassembled WGS sequence"/>
</dbReference>
<dbReference type="InterPro" id="IPR022062">
    <property type="entry name" value="DUF3618"/>
</dbReference>
<protein>
    <recommendedName>
        <fullName evidence="4">DUF3618 domain-containing protein</fullName>
    </recommendedName>
</protein>
<proteinExistence type="predicted"/>
<comment type="caution">
    <text evidence="2">The sequence shown here is derived from an EMBL/GenBank/DDBJ whole genome shotgun (WGS) entry which is preliminary data.</text>
</comment>